<accession>A0A8J3MCG9</accession>
<comment type="caution">
    <text evidence="1">The sequence shown here is derived from an EMBL/GenBank/DDBJ whole genome shotgun (WGS) entry which is preliminary data.</text>
</comment>
<keyword evidence="2" id="KW-1185">Reference proteome</keyword>
<reference evidence="1" key="2">
    <citation type="submission" date="2020-09" db="EMBL/GenBank/DDBJ databases">
        <authorList>
            <person name="Sun Q."/>
            <person name="Zhou Y."/>
        </authorList>
    </citation>
    <scope>NUCLEOTIDE SEQUENCE</scope>
    <source>
        <strain evidence="1">CGMCC 1.7081</strain>
    </source>
</reference>
<dbReference type="InterPro" id="IPR027417">
    <property type="entry name" value="P-loop_NTPase"/>
</dbReference>
<dbReference type="Proteomes" id="UP000611500">
    <property type="component" value="Unassembled WGS sequence"/>
</dbReference>
<dbReference type="RefSeq" id="WP_028092637.1">
    <property type="nucleotide sequence ID" value="NZ_BNAP01000003.1"/>
</dbReference>
<dbReference type="EMBL" id="BNAP01000003">
    <property type="protein sequence ID" value="GHG86001.1"/>
    <property type="molecule type" value="Genomic_DNA"/>
</dbReference>
<protein>
    <submittedName>
        <fullName evidence="1">Uncharacterized protein</fullName>
    </submittedName>
</protein>
<reference evidence="1" key="1">
    <citation type="journal article" date="2014" name="Int. J. Syst. Evol. Microbiol.">
        <title>Complete genome sequence of Corynebacterium casei LMG S-19264T (=DSM 44701T), isolated from a smear-ripened cheese.</title>
        <authorList>
            <consortium name="US DOE Joint Genome Institute (JGI-PGF)"/>
            <person name="Walter F."/>
            <person name="Albersmeier A."/>
            <person name="Kalinowski J."/>
            <person name="Ruckert C."/>
        </authorList>
    </citation>
    <scope>NUCLEOTIDE SEQUENCE</scope>
    <source>
        <strain evidence="1">CGMCC 1.7081</strain>
    </source>
</reference>
<gene>
    <name evidence="1" type="ORF">GCM10010961_13570</name>
</gene>
<dbReference type="AlphaFoldDB" id="A0A8J3MCG9"/>
<sequence>MRVILHAGFHKTGTTTLQKALERNAKTLAPCLRLIPRAALQPAGRAARAYSIASDPLELALFQYELAQALEEGLDITGDDPRPLLMSCEDLAGQMPGRSGVESYGAAPVLMHATVETLRQLWPGLRTELYFSTRAAEAWLASLHAQHLRACRMELDANTFAARYRAAADLEAVVDRIAAAVAPVPVHRAALEQSRTRKLGPLDPLLDLCDLPTALRAALKPHPPANTSAPADCAAELLTLNRSNLDDRALRAAKQALLTGRG</sequence>
<evidence type="ECO:0000313" key="2">
    <source>
        <dbReference type="Proteomes" id="UP000611500"/>
    </source>
</evidence>
<organism evidence="1 2">
    <name type="scientific">Pseudodonghicola xiamenensis</name>
    <dbReference type="NCBI Taxonomy" id="337702"/>
    <lineage>
        <taxon>Bacteria</taxon>
        <taxon>Pseudomonadati</taxon>
        <taxon>Pseudomonadota</taxon>
        <taxon>Alphaproteobacteria</taxon>
        <taxon>Rhodobacterales</taxon>
        <taxon>Paracoccaceae</taxon>
        <taxon>Pseudodonghicola</taxon>
    </lineage>
</organism>
<evidence type="ECO:0000313" key="1">
    <source>
        <dbReference type="EMBL" id="GHG86001.1"/>
    </source>
</evidence>
<dbReference type="SUPFAM" id="SSF52540">
    <property type="entry name" value="P-loop containing nucleoside triphosphate hydrolases"/>
    <property type="match status" value="1"/>
</dbReference>
<name>A0A8J3MCG9_9RHOB</name>
<proteinExistence type="predicted"/>